<evidence type="ECO:0000256" key="7">
    <source>
        <dbReference type="HAMAP-Rule" id="MF_00523"/>
    </source>
</evidence>
<evidence type="ECO:0000256" key="2">
    <source>
        <dbReference type="ARBA" id="ARBA00022556"/>
    </source>
</evidence>
<dbReference type="InterPro" id="IPR001451">
    <property type="entry name" value="Hexapep"/>
</dbReference>
<evidence type="ECO:0000256" key="6">
    <source>
        <dbReference type="ARBA" id="ARBA00023315"/>
    </source>
</evidence>
<dbReference type="SUPFAM" id="SSF51161">
    <property type="entry name" value="Trimeric LpxA-like enzymes"/>
    <property type="match status" value="1"/>
</dbReference>
<feature type="active site" description="Proton acceptor" evidence="7">
    <location>
        <position position="239"/>
    </location>
</feature>
<dbReference type="AlphaFoldDB" id="A0A7V6DQ61"/>
<dbReference type="NCBIfam" id="TIGR01853">
    <property type="entry name" value="lipid_A_lpxD"/>
    <property type="match status" value="1"/>
</dbReference>
<comment type="caution">
    <text evidence="9">The sequence shown here is derived from an EMBL/GenBank/DDBJ whole genome shotgun (WGS) entry which is preliminary data.</text>
</comment>
<comment type="subunit">
    <text evidence="7">Homotrimer.</text>
</comment>
<protein>
    <recommendedName>
        <fullName evidence="7">UDP-3-O-acylglucosamine N-acyltransferase</fullName>
        <ecNumber evidence="7">2.3.1.191</ecNumber>
    </recommendedName>
</protein>
<dbReference type="GO" id="GO:0016020">
    <property type="term" value="C:membrane"/>
    <property type="evidence" value="ECO:0007669"/>
    <property type="project" value="GOC"/>
</dbReference>
<evidence type="ECO:0000256" key="1">
    <source>
        <dbReference type="ARBA" id="ARBA00022516"/>
    </source>
</evidence>
<dbReference type="EMBL" id="DTGR01000149">
    <property type="protein sequence ID" value="HHS29891.1"/>
    <property type="molecule type" value="Genomic_DNA"/>
</dbReference>
<proteinExistence type="inferred from homology"/>
<comment type="function">
    <text evidence="7">Catalyzes the N-acylation of UDP-3-O-acylglucosamine using 3-hydroxyacyl-ACP as the acyl donor. Is involved in the biosynthesis of lipid A, a phosphorylated glycolipid that anchors the lipopolysaccharide to the outer membrane of the cell.</text>
</comment>
<gene>
    <name evidence="7 9" type="primary">lpxD</name>
    <name evidence="9" type="ORF">ENV52_09360</name>
</gene>
<dbReference type="GO" id="GO:0016410">
    <property type="term" value="F:N-acyltransferase activity"/>
    <property type="evidence" value="ECO:0007669"/>
    <property type="project" value="InterPro"/>
</dbReference>
<dbReference type="GO" id="GO:0103118">
    <property type="term" value="F:UDP-3-O-[(3R)-3-hydroxyacyl]-glucosamine N-acyltransferase activity"/>
    <property type="evidence" value="ECO:0007669"/>
    <property type="project" value="UniProtKB-EC"/>
</dbReference>
<dbReference type="InterPro" id="IPR007691">
    <property type="entry name" value="LpxD"/>
</dbReference>
<dbReference type="GO" id="GO:0009245">
    <property type="term" value="P:lipid A biosynthetic process"/>
    <property type="evidence" value="ECO:0007669"/>
    <property type="project" value="UniProtKB-UniRule"/>
</dbReference>
<comment type="similarity">
    <text evidence="7">Belongs to the transferase hexapeptide repeat family. LpxD subfamily.</text>
</comment>
<comment type="pathway">
    <text evidence="7">Bacterial outer membrane biogenesis; LPS lipid A biosynthesis.</text>
</comment>
<evidence type="ECO:0000256" key="3">
    <source>
        <dbReference type="ARBA" id="ARBA00022679"/>
    </source>
</evidence>
<dbReference type="Pfam" id="PF00132">
    <property type="entry name" value="Hexapep"/>
    <property type="match status" value="2"/>
</dbReference>
<keyword evidence="6 7" id="KW-0012">Acyltransferase</keyword>
<evidence type="ECO:0000259" key="8">
    <source>
        <dbReference type="Pfam" id="PF04613"/>
    </source>
</evidence>
<accession>A0A7V6DQ61</accession>
<dbReference type="Gene3D" id="2.160.10.10">
    <property type="entry name" value="Hexapeptide repeat proteins"/>
    <property type="match status" value="1"/>
</dbReference>
<dbReference type="PROSITE" id="PS00101">
    <property type="entry name" value="HEXAPEP_TRANSFERASES"/>
    <property type="match status" value="2"/>
</dbReference>
<keyword evidence="3 7" id="KW-0808">Transferase</keyword>
<dbReference type="EC" id="2.3.1.191" evidence="7"/>
<organism evidence="9">
    <name type="scientific">Desulfobacca acetoxidans</name>
    <dbReference type="NCBI Taxonomy" id="60893"/>
    <lineage>
        <taxon>Bacteria</taxon>
        <taxon>Pseudomonadati</taxon>
        <taxon>Thermodesulfobacteriota</taxon>
        <taxon>Desulfobaccia</taxon>
        <taxon>Desulfobaccales</taxon>
        <taxon>Desulfobaccaceae</taxon>
        <taxon>Desulfobacca</taxon>
    </lineage>
</organism>
<dbReference type="NCBIfam" id="NF002060">
    <property type="entry name" value="PRK00892.1"/>
    <property type="match status" value="1"/>
</dbReference>
<feature type="domain" description="UDP-3-O-[3-hydroxymyristoyl] glucosamine N-acyltransferase non-repeat region" evidence="8">
    <location>
        <begin position="25"/>
        <end position="89"/>
    </location>
</feature>
<evidence type="ECO:0000256" key="5">
    <source>
        <dbReference type="ARBA" id="ARBA00023098"/>
    </source>
</evidence>
<evidence type="ECO:0000256" key="4">
    <source>
        <dbReference type="ARBA" id="ARBA00022737"/>
    </source>
</evidence>
<dbReference type="UniPathway" id="UPA00973"/>
<dbReference type="InterPro" id="IPR020573">
    <property type="entry name" value="UDP_GlcNAc_AcTrfase_non-rep"/>
</dbReference>
<dbReference type="PANTHER" id="PTHR43378">
    <property type="entry name" value="UDP-3-O-ACYLGLUCOSAMINE N-ACYLTRANSFERASE"/>
    <property type="match status" value="1"/>
</dbReference>
<sequence length="349" mass="36670">MAKALTLGELADLLGGELRGPPGLVIRGLAPVDQAGPEDITFIAHARFARLGKTSRAGAVIVSPQWASLNKPLIVVAHPYLAYARVAALFAPPRPGWTGISDQACLGADVTLGQDVAIAPLVFVGDGVILGDRVTLMPGCYVGPETVIGNDTFLAPRVTIMERCRIGARVLIHSGAVIGADGFGFIPTPEGQVKIPQLGTVVIEDDVEIGANVTIDRGALGETRIGRGVKIDNLVQVAHNVEVGEHSVIASQAGIAGSSKLGRWVALGGQVGLVGHIHIGDHTQIGAQAGVTKSVPPGQVLLGTPAWPLKETHRIWACWHTLPDLYHRIKKLEQQVARWTASSERNSAT</sequence>
<keyword evidence="4 7" id="KW-0677">Repeat</keyword>
<comment type="catalytic activity">
    <reaction evidence="7">
        <text>a UDP-3-O-[(3R)-3-hydroxyacyl]-alpha-D-glucosamine + a (3R)-hydroxyacyl-[ACP] = a UDP-2-N,3-O-bis[(3R)-3-hydroxyacyl]-alpha-D-glucosamine + holo-[ACP] + H(+)</text>
        <dbReference type="Rhea" id="RHEA:53836"/>
        <dbReference type="Rhea" id="RHEA-COMP:9685"/>
        <dbReference type="Rhea" id="RHEA-COMP:9945"/>
        <dbReference type="ChEBI" id="CHEBI:15378"/>
        <dbReference type="ChEBI" id="CHEBI:64479"/>
        <dbReference type="ChEBI" id="CHEBI:78827"/>
        <dbReference type="ChEBI" id="CHEBI:137740"/>
        <dbReference type="ChEBI" id="CHEBI:137748"/>
        <dbReference type="EC" id="2.3.1.191"/>
    </reaction>
</comment>
<dbReference type="Pfam" id="PF04613">
    <property type="entry name" value="LpxD"/>
    <property type="match status" value="1"/>
</dbReference>
<reference evidence="9" key="1">
    <citation type="journal article" date="2020" name="mSystems">
        <title>Genome- and Community-Level Interaction Insights into Carbon Utilization and Element Cycling Functions of Hydrothermarchaeota in Hydrothermal Sediment.</title>
        <authorList>
            <person name="Zhou Z."/>
            <person name="Liu Y."/>
            <person name="Xu W."/>
            <person name="Pan J."/>
            <person name="Luo Z.H."/>
            <person name="Li M."/>
        </authorList>
    </citation>
    <scope>NUCLEOTIDE SEQUENCE [LARGE SCALE GENOMIC DNA]</scope>
    <source>
        <strain evidence="9">SpSt-767</strain>
    </source>
</reference>
<keyword evidence="1 7" id="KW-0444">Lipid biosynthesis</keyword>
<dbReference type="HAMAP" id="MF_00523">
    <property type="entry name" value="LpxD"/>
    <property type="match status" value="1"/>
</dbReference>
<dbReference type="InterPro" id="IPR011004">
    <property type="entry name" value="Trimer_LpxA-like_sf"/>
</dbReference>
<dbReference type="Gene3D" id="3.40.1390.10">
    <property type="entry name" value="MurE/MurF, N-terminal domain"/>
    <property type="match status" value="1"/>
</dbReference>
<keyword evidence="5 7" id="KW-0443">Lipid metabolism</keyword>
<dbReference type="PANTHER" id="PTHR43378:SF2">
    <property type="entry name" value="UDP-3-O-ACYLGLUCOSAMINE N-ACYLTRANSFERASE 1, MITOCHONDRIAL-RELATED"/>
    <property type="match status" value="1"/>
</dbReference>
<keyword evidence="2 7" id="KW-0441">Lipid A biosynthesis</keyword>
<name>A0A7V6DQ61_9BACT</name>
<dbReference type="InterPro" id="IPR018357">
    <property type="entry name" value="Hexapep_transf_CS"/>
</dbReference>
<dbReference type="CDD" id="cd03352">
    <property type="entry name" value="LbH_LpxD"/>
    <property type="match status" value="1"/>
</dbReference>
<evidence type="ECO:0000313" key="9">
    <source>
        <dbReference type="EMBL" id="HHS29891.1"/>
    </source>
</evidence>